<keyword evidence="6 13" id="KW-0808">Transferase</keyword>
<feature type="domain" description="YrdC-like" evidence="15">
    <location>
        <begin position="5"/>
        <end position="206"/>
    </location>
</feature>
<comment type="similarity">
    <text evidence="2 13">Belongs to the SUA5 family.</text>
</comment>
<comment type="subcellular location">
    <subcellularLocation>
        <location evidence="1 13">Cytoplasm</location>
    </subcellularLocation>
</comment>
<dbReference type="GO" id="GO:0000049">
    <property type="term" value="F:tRNA binding"/>
    <property type="evidence" value="ECO:0007669"/>
    <property type="project" value="TreeGrafter"/>
</dbReference>
<dbReference type="InterPro" id="IPR038385">
    <property type="entry name" value="Sua5/YwlC_C"/>
</dbReference>
<dbReference type="InterPro" id="IPR017945">
    <property type="entry name" value="DHBP_synth_RibB-like_a/b_dom"/>
</dbReference>
<evidence type="ECO:0000256" key="5">
    <source>
        <dbReference type="ARBA" id="ARBA00022490"/>
    </source>
</evidence>
<dbReference type="Gene3D" id="3.40.50.11030">
    <property type="entry name" value="Threonylcarbamoyl-AMP synthase, C-terminal domain"/>
    <property type="match status" value="1"/>
</dbReference>
<reference evidence="16" key="2">
    <citation type="submission" date="2021-09" db="EMBL/GenBank/DDBJ databases">
        <authorList>
            <person name="Gilroy R."/>
        </authorList>
    </citation>
    <scope>NUCLEOTIDE SEQUENCE</scope>
    <source>
        <strain evidence="16">CHK175-13533</strain>
    </source>
</reference>
<dbReference type="GO" id="GO:0006450">
    <property type="term" value="P:regulation of translational fidelity"/>
    <property type="evidence" value="ECO:0007669"/>
    <property type="project" value="TreeGrafter"/>
</dbReference>
<evidence type="ECO:0000256" key="8">
    <source>
        <dbReference type="ARBA" id="ARBA00022695"/>
    </source>
</evidence>
<protein>
    <recommendedName>
        <fullName evidence="4 13">Threonylcarbamoyl-AMP synthase</fullName>
        <shortName evidence="13">TC-AMP synthase</shortName>
        <ecNumber evidence="3 13">2.7.7.87</ecNumber>
    </recommendedName>
    <alternativeName>
        <fullName evidence="11 13">L-threonylcarbamoyladenylate synthase</fullName>
    </alternativeName>
</protein>
<evidence type="ECO:0000256" key="10">
    <source>
        <dbReference type="ARBA" id="ARBA00022840"/>
    </source>
</evidence>
<dbReference type="PANTHER" id="PTHR17490:SF16">
    <property type="entry name" value="THREONYLCARBAMOYL-AMP SYNTHASE"/>
    <property type="match status" value="1"/>
</dbReference>
<gene>
    <name evidence="16" type="ORF">K8U84_02460</name>
</gene>
<dbReference type="PIRSF" id="PIRSF004930">
    <property type="entry name" value="Tln_factor_SUA5"/>
    <property type="match status" value="1"/>
</dbReference>
<dbReference type="Proteomes" id="UP000700248">
    <property type="component" value="Unassembled WGS sequence"/>
</dbReference>
<feature type="binding site" evidence="14">
    <location>
        <position position="202"/>
    </location>
    <ligand>
        <name>ATP</name>
        <dbReference type="ChEBI" id="CHEBI:30616"/>
    </ligand>
</feature>
<dbReference type="GO" id="GO:0005737">
    <property type="term" value="C:cytoplasm"/>
    <property type="evidence" value="ECO:0007669"/>
    <property type="project" value="UniProtKB-SubCell"/>
</dbReference>
<keyword evidence="9 13" id="KW-0547">Nucleotide-binding</keyword>
<feature type="binding site" evidence="14">
    <location>
        <position position="113"/>
    </location>
    <ligand>
        <name>L-threonine</name>
        <dbReference type="ChEBI" id="CHEBI:57926"/>
    </ligand>
</feature>
<dbReference type="PANTHER" id="PTHR17490">
    <property type="entry name" value="SUA5"/>
    <property type="match status" value="1"/>
</dbReference>
<accession>A0A9D2VEV0</accession>
<dbReference type="EMBL" id="DYTQ01000033">
    <property type="protein sequence ID" value="HJH23397.1"/>
    <property type="molecule type" value="Genomic_DNA"/>
</dbReference>
<evidence type="ECO:0000256" key="7">
    <source>
        <dbReference type="ARBA" id="ARBA00022694"/>
    </source>
</evidence>
<feature type="binding site" evidence="14">
    <location>
        <position position="141"/>
    </location>
    <ligand>
        <name>L-threonine</name>
        <dbReference type="ChEBI" id="CHEBI:57926"/>
    </ligand>
</feature>
<dbReference type="GO" id="GO:0003725">
    <property type="term" value="F:double-stranded RNA binding"/>
    <property type="evidence" value="ECO:0007669"/>
    <property type="project" value="UniProtKB-UniRule"/>
</dbReference>
<organism evidence="16 17">
    <name type="scientific">Paenalcaligenes hominis</name>
    <dbReference type="NCBI Taxonomy" id="643674"/>
    <lineage>
        <taxon>Bacteria</taxon>
        <taxon>Pseudomonadati</taxon>
        <taxon>Pseudomonadota</taxon>
        <taxon>Betaproteobacteria</taxon>
        <taxon>Burkholderiales</taxon>
        <taxon>Alcaligenaceae</taxon>
        <taxon>Paenalcaligenes</taxon>
    </lineage>
</organism>
<keyword evidence="7 13" id="KW-0819">tRNA processing</keyword>
<feature type="binding site" evidence="14">
    <location>
        <position position="151"/>
    </location>
    <ligand>
        <name>ATP</name>
        <dbReference type="ChEBI" id="CHEBI:30616"/>
    </ligand>
</feature>
<keyword evidence="5 13" id="KW-0963">Cytoplasm</keyword>
<evidence type="ECO:0000313" key="16">
    <source>
        <dbReference type="EMBL" id="HJH23397.1"/>
    </source>
</evidence>
<evidence type="ECO:0000256" key="1">
    <source>
        <dbReference type="ARBA" id="ARBA00004496"/>
    </source>
</evidence>
<dbReference type="NCBIfam" id="TIGR00057">
    <property type="entry name" value="L-threonylcarbamoyladenylate synthase"/>
    <property type="match status" value="1"/>
</dbReference>
<evidence type="ECO:0000256" key="11">
    <source>
        <dbReference type="ARBA" id="ARBA00029774"/>
    </source>
</evidence>
<feature type="binding site" evidence="14">
    <location>
        <position position="50"/>
    </location>
    <ligand>
        <name>ATP</name>
        <dbReference type="ChEBI" id="CHEBI:30616"/>
    </ligand>
</feature>
<keyword evidence="8 13" id="KW-0548">Nucleotidyltransferase</keyword>
<evidence type="ECO:0000256" key="3">
    <source>
        <dbReference type="ARBA" id="ARBA00012584"/>
    </source>
</evidence>
<comment type="catalytic activity">
    <reaction evidence="12 13">
        <text>L-threonine + hydrogencarbonate + ATP = L-threonylcarbamoyladenylate + diphosphate + H2O</text>
        <dbReference type="Rhea" id="RHEA:36407"/>
        <dbReference type="ChEBI" id="CHEBI:15377"/>
        <dbReference type="ChEBI" id="CHEBI:17544"/>
        <dbReference type="ChEBI" id="CHEBI:30616"/>
        <dbReference type="ChEBI" id="CHEBI:33019"/>
        <dbReference type="ChEBI" id="CHEBI:57926"/>
        <dbReference type="ChEBI" id="CHEBI:73682"/>
        <dbReference type="EC" id="2.7.7.87"/>
    </reaction>
</comment>
<evidence type="ECO:0000256" key="6">
    <source>
        <dbReference type="ARBA" id="ARBA00022679"/>
    </source>
</evidence>
<evidence type="ECO:0000256" key="13">
    <source>
        <dbReference type="PIRNR" id="PIRNR004930"/>
    </source>
</evidence>
<evidence type="ECO:0000256" key="9">
    <source>
        <dbReference type="ARBA" id="ARBA00022741"/>
    </source>
</evidence>
<reference evidence="16" key="1">
    <citation type="journal article" date="2021" name="PeerJ">
        <title>Extensive microbial diversity within the chicken gut microbiome revealed by metagenomics and culture.</title>
        <authorList>
            <person name="Gilroy R."/>
            <person name="Ravi A."/>
            <person name="Getino M."/>
            <person name="Pursley I."/>
            <person name="Horton D.L."/>
            <person name="Alikhan N.F."/>
            <person name="Baker D."/>
            <person name="Gharbi K."/>
            <person name="Hall N."/>
            <person name="Watson M."/>
            <person name="Adriaenssens E.M."/>
            <person name="Foster-Nyarko E."/>
            <person name="Jarju S."/>
            <person name="Secka A."/>
            <person name="Antonio M."/>
            <person name="Oren A."/>
            <person name="Chaudhuri R.R."/>
            <person name="La Ragione R."/>
            <person name="Hildebrand F."/>
            <person name="Pallen M.J."/>
        </authorList>
    </citation>
    <scope>NUCLEOTIDE SEQUENCE</scope>
    <source>
        <strain evidence="16">CHK175-13533</strain>
    </source>
</reference>
<dbReference type="InterPro" id="IPR010923">
    <property type="entry name" value="T(6)A37_SUA5"/>
</dbReference>
<dbReference type="AlphaFoldDB" id="A0A9D2VEV0"/>
<dbReference type="GO" id="GO:0061710">
    <property type="term" value="F:L-threonylcarbamoyladenylate synthase"/>
    <property type="evidence" value="ECO:0007669"/>
    <property type="project" value="UniProtKB-EC"/>
</dbReference>
<evidence type="ECO:0000259" key="15">
    <source>
        <dbReference type="PROSITE" id="PS51163"/>
    </source>
</evidence>
<dbReference type="Pfam" id="PF01300">
    <property type="entry name" value="Sua5_yciO_yrdC"/>
    <property type="match status" value="1"/>
</dbReference>
<evidence type="ECO:0000256" key="14">
    <source>
        <dbReference type="PIRSR" id="PIRSR004930-1"/>
    </source>
</evidence>
<dbReference type="PROSITE" id="PS51163">
    <property type="entry name" value="YRDC"/>
    <property type="match status" value="1"/>
</dbReference>
<name>A0A9D2VEV0_9BURK</name>
<comment type="caution">
    <text evidence="16">The sequence shown here is derived from an EMBL/GenBank/DDBJ whole genome shotgun (WGS) entry which is preliminary data.</text>
</comment>
<feature type="binding site" evidence="14">
    <location>
        <position position="239"/>
    </location>
    <ligand>
        <name>ATP</name>
        <dbReference type="ChEBI" id="CHEBI:30616"/>
    </ligand>
</feature>
<dbReference type="Gene3D" id="3.90.870.10">
    <property type="entry name" value="DHBP synthase"/>
    <property type="match status" value="1"/>
</dbReference>
<dbReference type="SUPFAM" id="SSF55821">
    <property type="entry name" value="YrdC/RibB"/>
    <property type="match status" value="1"/>
</dbReference>
<dbReference type="GO" id="GO:0005524">
    <property type="term" value="F:ATP binding"/>
    <property type="evidence" value="ECO:0007669"/>
    <property type="project" value="UniProtKB-UniRule"/>
</dbReference>
<feature type="binding site" evidence="14">
    <location>
        <position position="27"/>
    </location>
    <ligand>
        <name>L-threonine</name>
        <dbReference type="ChEBI" id="CHEBI:57926"/>
    </ligand>
</feature>
<evidence type="ECO:0000256" key="4">
    <source>
        <dbReference type="ARBA" id="ARBA00015492"/>
    </source>
</evidence>
<dbReference type="InterPro" id="IPR006070">
    <property type="entry name" value="Sua5-like_dom"/>
</dbReference>
<feature type="binding site" evidence="14">
    <location>
        <position position="59"/>
    </location>
    <ligand>
        <name>ATP</name>
        <dbReference type="ChEBI" id="CHEBI:30616"/>
    </ligand>
</feature>
<evidence type="ECO:0000256" key="2">
    <source>
        <dbReference type="ARBA" id="ARBA00007663"/>
    </source>
</evidence>
<keyword evidence="10 13" id="KW-0067">ATP-binding</keyword>
<feature type="binding site" evidence="14">
    <location>
        <position position="143"/>
    </location>
    <ligand>
        <name>ATP</name>
        <dbReference type="ChEBI" id="CHEBI:30616"/>
    </ligand>
</feature>
<feature type="binding site" evidence="14">
    <location>
        <position position="109"/>
    </location>
    <ligand>
        <name>ATP</name>
        <dbReference type="ChEBI" id="CHEBI:30616"/>
    </ligand>
</feature>
<feature type="binding site" evidence="14">
    <location>
        <position position="184"/>
    </location>
    <ligand>
        <name>L-threonine</name>
        <dbReference type="ChEBI" id="CHEBI:57926"/>
    </ligand>
</feature>
<dbReference type="EC" id="2.7.7.87" evidence="3 13"/>
<proteinExistence type="inferred from homology"/>
<dbReference type="Pfam" id="PF03481">
    <property type="entry name" value="Sua5_C"/>
    <property type="match status" value="1"/>
</dbReference>
<dbReference type="RefSeq" id="WP_276830114.1">
    <property type="nucleotide sequence ID" value="NZ_DYTQ01000033.1"/>
</dbReference>
<sequence>MSDLAAHINEAARRLVQGQLVAFPTETVYGLGADASNAQAVAAIFHTKGRPTNHPVIVHVAPNADLSHWVTQVPPEAQQLIDAFWPGPLTLILPRAASASAAVSGGQDTIGIRCPSHPVAQALLKRFAQLKGPEQPAGVAAPSANRFGQVSPTQAQHVRDEFAHLEADALYILAGGNADVGIESTIIDLSRVGQGAAPVILRPGHITAEQIEAVLGQPLGHNAKTASTPRVSGSLKAHYAPHTPLYLKRRDQLEDLTDSNAVAVVFDETVQTQAHVYLAPATAEQYASQLYAMLRQLDEQGYSAIYLQQPPQTTEWEAVNDRIGRAAAAFDSARNNA</sequence>
<comment type="function">
    <text evidence="13">Required for the formation of a threonylcarbamoyl group on adenosine at position 37 (t(6)A37) in tRNAs that read codons beginning with adenine.</text>
</comment>
<dbReference type="InterPro" id="IPR005145">
    <property type="entry name" value="Sua5_C"/>
</dbReference>
<evidence type="ECO:0000313" key="17">
    <source>
        <dbReference type="Proteomes" id="UP000700248"/>
    </source>
</evidence>
<evidence type="ECO:0000256" key="12">
    <source>
        <dbReference type="ARBA" id="ARBA00048366"/>
    </source>
</evidence>
<dbReference type="InterPro" id="IPR050156">
    <property type="entry name" value="TC-AMP_synthase_SUA5"/>
</dbReference>
<dbReference type="GO" id="GO:0008033">
    <property type="term" value="P:tRNA processing"/>
    <property type="evidence" value="ECO:0007669"/>
    <property type="project" value="UniProtKB-KW"/>
</dbReference>